<organism evidence="4 5">
    <name type="scientific">Salix suchowensis</name>
    <dbReference type="NCBI Taxonomy" id="1278906"/>
    <lineage>
        <taxon>Eukaryota</taxon>
        <taxon>Viridiplantae</taxon>
        <taxon>Streptophyta</taxon>
        <taxon>Embryophyta</taxon>
        <taxon>Tracheophyta</taxon>
        <taxon>Spermatophyta</taxon>
        <taxon>Magnoliopsida</taxon>
        <taxon>eudicotyledons</taxon>
        <taxon>Gunneridae</taxon>
        <taxon>Pentapetalae</taxon>
        <taxon>rosids</taxon>
        <taxon>fabids</taxon>
        <taxon>Malpighiales</taxon>
        <taxon>Salicaceae</taxon>
        <taxon>Saliceae</taxon>
        <taxon>Salix</taxon>
    </lineage>
</organism>
<dbReference type="PANTHER" id="PTHR31623:SF28">
    <property type="entry name" value="BAHD ACYLTRANSFERASE"/>
    <property type="match status" value="1"/>
</dbReference>
<dbReference type="EMBL" id="JAPFFI010000009">
    <property type="protein sequence ID" value="KAJ6380583.1"/>
    <property type="molecule type" value="Genomic_DNA"/>
</dbReference>
<name>A0ABQ9B8P6_9ROSI</name>
<reference evidence="4" key="2">
    <citation type="journal article" date="2023" name="Int. J. Mol. Sci.">
        <title>De Novo Assembly and Annotation of 11 Diverse Shrub Willow (Salix) Genomes Reveals Novel Gene Organization in Sex-Linked Regions.</title>
        <authorList>
            <person name="Hyden B."/>
            <person name="Feng K."/>
            <person name="Yates T.B."/>
            <person name="Jawdy S."/>
            <person name="Cereghino C."/>
            <person name="Smart L.B."/>
            <person name="Muchero W."/>
        </authorList>
    </citation>
    <scope>NUCLEOTIDE SEQUENCE</scope>
    <source>
        <tissue evidence="4">Shoot tip</tissue>
    </source>
</reference>
<evidence type="ECO:0000313" key="4">
    <source>
        <dbReference type="EMBL" id="KAJ6380583.1"/>
    </source>
</evidence>
<keyword evidence="3" id="KW-0012">Acyltransferase</keyword>
<evidence type="ECO:0000256" key="2">
    <source>
        <dbReference type="ARBA" id="ARBA00022679"/>
    </source>
</evidence>
<keyword evidence="5" id="KW-1185">Reference proteome</keyword>
<evidence type="ECO:0000256" key="1">
    <source>
        <dbReference type="ARBA" id="ARBA00009861"/>
    </source>
</evidence>
<gene>
    <name evidence="4" type="ORF">OIU77_029475</name>
</gene>
<protein>
    <submittedName>
        <fullName evidence="4">Uncharacterized protein</fullName>
    </submittedName>
</protein>
<dbReference type="PANTHER" id="PTHR31623">
    <property type="entry name" value="F21J9.9"/>
    <property type="match status" value="1"/>
</dbReference>
<accession>A0ABQ9B8P6</accession>
<evidence type="ECO:0000256" key="3">
    <source>
        <dbReference type="ARBA" id="ARBA00023315"/>
    </source>
</evidence>
<keyword evidence="2" id="KW-0808">Transferase</keyword>
<reference evidence="4" key="1">
    <citation type="submission" date="2022-10" db="EMBL/GenBank/DDBJ databases">
        <authorList>
            <person name="Hyden B.L."/>
            <person name="Feng K."/>
            <person name="Yates T."/>
            <person name="Jawdy S."/>
            <person name="Smart L.B."/>
            <person name="Muchero W."/>
        </authorList>
    </citation>
    <scope>NUCLEOTIDE SEQUENCE</scope>
    <source>
        <tissue evidence="4">Shoot tip</tissue>
    </source>
</reference>
<dbReference type="Pfam" id="PF02458">
    <property type="entry name" value="Transferase"/>
    <property type="match status" value="1"/>
</dbReference>
<evidence type="ECO:0000313" key="5">
    <source>
        <dbReference type="Proteomes" id="UP001141253"/>
    </source>
</evidence>
<sequence>MEVEIISKEILKPYSSTPQHQRTYKLSILDQLASSLYIPIILFYSPPRENFCKNSDNLKESFSRALTHFYPFAGRVKDDFSIDCNDDGAEFIEARVSSNMSMVIEKADINQQQQLLPCSPYAKLSKLSAHQVTLAVQVNYFNCGGMAISICIWHAVADGSALATFVKSWAAITRDPKHILDEVIFDCTTLFPPQDLSSFSLHNLMKKDMLNEIVTKRFLFDGSKVAALRDEVGNGPSLDRPTRFIAVSSLILAAMMTVTRENEADQQISVVTIPVNLRGRLKPPVPKQSIGNIYQAAIVYWLESESNVLNYNSLAGKLDESIRKMNDEYIRKFHAGGGYFNFVKRFREKAKKGLNMMAFTFSSWCKFPFYEADFGWGKPIRLSPALQLNRVAIFLDTADGEGIEAWISLSKENMVMFEQHPGIITHASFSPSI</sequence>
<dbReference type="Gene3D" id="3.30.559.10">
    <property type="entry name" value="Chloramphenicol acetyltransferase-like domain"/>
    <property type="match status" value="2"/>
</dbReference>
<proteinExistence type="inferred from homology"/>
<dbReference type="InterPro" id="IPR023213">
    <property type="entry name" value="CAT-like_dom_sf"/>
</dbReference>
<dbReference type="Proteomes" id="UP001141253">
    <property type="component" value="Chromosome 6"/>
</dbReference>
<comment type="similarity">
    <text evidence="1">Belongs to the plant acyltransferase family.</text>
</comment>
<comment type="caution">
    <text evidence="4">The sequence shown here is derived from an EMBL/GenBank/DDBJ whole genome shotgun (WGS) entry which is preliminary data.</text>
</comment>